<reference evidence="2 3" key="1">
    <citation type="submission" date="2019-09" db="EMBL/GenBank/DDBJ databases">
        <title>Parvibaculum sedimenti sp. nov., isolated from sediment.</title>
        <authorList>
            <person name="Wang Y."/>
        </authorList>
    </citation>
    <scope>NUCLEOTIDE SEQUENCE [LARGE SCALE GENOMIC DNA]</scope>
    <source>
        <strain evidence="2 3">HXT-9</strain>
    </source>
</reference>
<name>A0A6N6VEQ3_9HYPH</name>
<proteinExistence type="predicted"/>
<dbReference type="EMBL" id="WESC01000017">
    <property type="protein sequence ID" value="KAB7738709.1"/>
    <property type="molecule type" value="Genomic_DNA"/>
</dbReference>
<feature type="domain" description="Thioesterase" evidence="1">
    <location>
        <begin position="46"/>
        <end position="121"/>
    </location>
</feature>
<dbReference type="GO" id="GO:0016289">
    <property type="term" value="F:acyl-CoA hydrolase activity"/>
    <property type="evidence" value="ECO:0007669"/>
    <property type="project" value="TreeGrafter"/>
</dbReference>
<dbReference type="InterPro" id="IPR029069">
    <property type="entry name" value="HotDog_dom_sf"/>
</dbReference>
<evidence type="ECO:0000313" key="2">
    <source>
        <dbReference type="EMBL" id="KAB7738709.1"/>
    </source>
</evidence>
<dbReference type="SUPFAM" id="SSF54637">
    <property type="entry name" value="Thioesterase/thiol ester dehydrase-isomerase"/>
    <property type="match status" value="1"/>
</dbReference>
<dbReference type="InterPro" id="IPR052723">
    <property type="entry name" value="Acyl-CoA_thioesterase_PaaI"/>
</dbReference>
<dbReference type="PANTHER" id="PTHR42856">
    <property type="entry name" value="ACYL-COENZYME A THIOESTERASE PAAI"/>
    <property type="match status" value="1"/>
</dbReference>
<sequence length="135" mass="14517">MSDVRLGDANELSKTLGLERIVELDETAGRSRLEYRVGMHMCHSGGIAQGGFVTGWIDQAMAFAAIAAYGRDVTPMSLEIKISFFKPAAPGLVVAEGWIERRGRSTVFLEGRLLDTSGEVLAKGTSTARLMKLAG</sequence>
<evidence type="ECO:0000313" key="3">
    <source>
        <dbReference type="Proteomes" id="UP000468901"/>
    </source>
</evidence>
<accession>A0A6N6VEQ3</accession>
<dbReference type="Pfam" id="PF03061">
    <property type="entry name" value="4HBT"/>
    <property type="match status" value="1"/>
</dbReference>
<dbReference type="RefSeq" id="WP_152217334.1">
    <property type="nucleotide sequence ID" value="NZ_JBAQYD010000296.1"/>
</dbReference>
<keyword evidence="3" id="KW-1185">Reference proteome</keyword>
<dbReference type="Proteomes" id="UP000468901">
    <property type="component" value="Unassembled WGS sequence"/>
</dbReference>
<organism evidence="2 3">
    <name type="scientific">Parvibaculum sedimenti</name>
    <dbReference type="NCBI Taxonomy" id="2608632"/>
    <lineage>
        <taxon>Bacteria</taxon>
        <taxon>Pseudomonadati</taxon>
        <taxon>Pseudomonadota</taxon>
        <taxon>Alphaproteobacteria</taxon>
        <taxon>Hyphomicrobiales</taxon>
        <taxon>Parvibaculaceae</taxon>
        <taxon>Parvibaculum</taxon>
    </lineage>
</organism>
<dbReference type="AlphaFoldDB" id="A0A6N6VEQ3"/>
<dbReference type="InterPro" id="IPR006683">
    <property type="entry name" value="Thioestr_dom"/>
</dbReference>
<dbReference type="CDD" id="cd03443">
    <property type="entry name" value="PaaI_thioesterase"/>
    <property type="match status" value="1"/>
</dbReference>
<comment type="caution">
    <text evidence="2">The sequence shown here is derived from an EMBL/GenBank/DDBJ whole genome shotgun (WGS) entry which is preliminary data.</text>
</comment>
<gene>
    <name evidence="2" type="ORF">F2P47_15720</name>
</gene>
<dbReference type="PANTHER" id="PTHR42856:SF1">
    <property type="entry name" value="ACYL-COENZYME A THIOESTERASE PAAI"/>
    <property type="match status" value="1"/>
</dbReference>
<dbReference type="Gene3D" id="3.10.129.10">
    <property type="entry name" value="Hotdog Thioesterase"/>
    <property type="match status" value="1"/>
</dbReference>
<evidence type="ECO:0000259" key="1">
    <source>
        <dbReference type="Pfam" id="PF03061"/>
    </source>
</evidence>
<protein>
    <submittedName>
        <fullName evidence="2">PaaI family thioesterase</fullName>
    </submittedName>
</protein>